<dbReference type="PANTHER" id="PTHR31885">
    <property type="entry name" value="GH04784P"/>
    <property type="match status" value="1"/>
</dbReference>
<comment type="catalytic activity">
    <reaction evidence="8">
        <text>a 1-O-(1Z-alkenyl)-sn-glycero-3-phosphocholine + H2O = a 2,3-saturated aldehyde + sn-glycerol 3-phosphocholine</text>
        <dbReference type="Rhea" id="RHEA:22544"/>
        <dbReference type="ChEBI" id="CHEBI:15377"/>
        <dbReference type="ChEBI" id="CHEBI:16870"/>
        <dbReference type="ChEBI" id="CHEBI:73359"/>
        <dbReference type="ChEBI" id="CHEBI:77287"/>
        <dbReference type="EC" id="3.3.2.2"/>
    </reaction>
</comment>
<feature type="transmembrane region" description="Helical" evidence="9">
    <location>
        <begin position="173"/>
        <end position="194"/>
    </location>
</feature>
<name>A0AAW1TSR8_9CUCU</name>
<comment type="subcellular location">
    <subcellularLocation>
        <location evidence="1">Membrane</location>
        <topology evidence="1">Multi-pass membrane protein</topology>
    </subcellularLocation>
</comment>
<feature type="transmembrane region" description="Helical" evidence="9">
    <location>
        <begin position="116"/>
        <end position="134"/>
    </location>
</feature>
<evidence type="ECO:0000256" key="5">
    <source>
        <dbReference type="ARBA" id="ARBA00023136"/>
    </source>
</evidence>
<keyword evidence="3 9" id="KW-0812">Transmembrane</keyword>
<evidence type="ECO:0000256" key="7">
    <source>
        <dbReference type="ARBA" id="ARBA00049458"/>
    </source>
</evidence>
<evidence type="ECO:0000256" key="8">
    <source>
        <dbReference type="ARBA" id="ARBA00049560"/>
    </source>
</evidence>
<proteinExistence type="inferred from homology"/>
<comment type="similarity">
    <text evidence="2">Belongs to the TMEM86 family.</text>
</comment>
<evidence type="ECO:0000256" key="3">
    <source>
        <dbReference type="ARBA" id="ARBA00022692"/>
    </source>
</evidence>
<feature type="transmembrane region" description="Helical" evidence="9">
    <location>
        <begin position="140"/>
        <end position="161"/>
    </location>
</feature>
<feature type="transmembrane region" description="Helical" evidence="9">
    <location>
        <begin position="71"/>
        <end position="88"/>
    </location>
</feature>
<evidence type="ECO:0000313" key="10">
    <source>
        <dbReference type="EMBL" id="KAK9870796.1"/>
    </source>
</evidence>
<reference evidence="10 11" key="1">
    <citation type="submission" date="2023-03" db="EMBL/GenBank/DDBJ databases">
        <title>Genome insight into feeding habits of ladybird beetles.</title>
        <authorList>
            <person name="Li H.-S."/>
            <person name="Huang Y.-H."/>
            <person name="Pang H."/>
        </authorList>
    </citation>
    <scope>NUCLEOTIDE SEQUENCE [LARGE SCALE GENOMIC DNA]</scope>
    <source>
        <strain evidence="10">SYSU_2023b</strain>
        <tissue evidence="10">Whole body</tissue>
    </source>
</reference>
<evidence type="ECO:0000256" key="1">
    <source>
        <dbReference type="ARBA" id="ARBA00004141"/>
    </source>
</evidence>
<dbReference type="InterPro" id="IPR012506">
    <property type="entry name" value="TMEM86B-like"/>
</dbReference>
<keyword evidence="5 9" id="KW-0472">Membrane</keyword>
<dbReference type="EMBL" id="JARQZJ010000004">
    <property type="protein sequence ID" value="KAK9870796.1"/>
    <property type="molecule type" value="Genomic_DNA"/>
</dbReference>
<feature type="transmembrane region" description="Helical" evidence="9">
    <location>
        <begin position="37"/>
        <end position="59"/>
    </location>
</feature>
<comment type="catalytic activity">
    <reaction evidence="7">
        <text>a 1-O-(1Z-alkenyl)-sn-glycero-3-phosphoethanolamine + H2O = a 2,3-saturated aldehyde + sn-glycero-3-phosphoethanolamine</text>
        <dbReference type="Rhea" id="RHEA:16905"/>
        <dbReference type="ChEBI" id="CHEBI:15377"/>
        <dbReference type="ChEBI" id="CHEBI:73359"/>
        <dbReference type="ChEBI" id="CHEBI:77288"/>
        <dbReference type="ChEBI" id="CHEBI:143890"/>
        <dbReference type="EC" id="3.3.2.2"/>
    </reaction>
</comment>
<feature type="transmembrane region" description="Helical" evidence="9">
    <location>
        <begin position="12"/>
        <end position="31"/>
    </location>
</feature>
<dbReference type="Proteomes" id="UP001431783">
    <property type="component" value="Unassembled WGS sequence"/>
</dbReference>
<gene>
    <name evidence="10" type="ORF">WA026_009757</name>
</gene>
<evidence type="ECO:0000313" key="11">
    <source>
        <dbReference type="Proteomes" id="UP001431783"/>
    </source>
</evidence>
<organism evidence="10 11">
    <name type="scientific">Henosepilachna vigintioctopunctata</name>
    <dbReference type="NCBI Taxonomy" id="420089"/>
    <lineage>
        <taxon>Eukaryota</taxon>
        <taxon>Metazoa</taxon>
        <taxon>Ecdysozoa</taxon>
        <taxon>Arthropoda</taxon>
        <taxon>Hexapoda</taxon>
        <taxon>Insecta</taxon>
        <taxon>Pterygota</taxon>
        <taxon>Neoptera</taxon>
        <taxon>Endopterygota</taxon>
        <taxon>Coleoptera</taxon>
        <taxon>Polyphaga</taxon>
        <taxon>Cucujiformia</taxon>
        <taxon>Coccinelloidea</taxon>
        <taxon>Coccinellidae</taxon>
        <taxon>Epilachninae</taxon>
        <taxon>Epilachnini</taxon>
        <taxon>Henosepilachna</taxon>
    </lineage>
</organism>
<evidence type="ECO:0000256" key="2">
    <source>
        <dbReference type="ARBA" id="ARBA00007375"/>
    </source>
</evidence>
<evidence type="ECO:0000256" key="9">
    <source>
        <dbReference type="SAM" id="Phobius"/>
    </source>
</evidence>
<keyword evidence="11" id="KW-1185">Reference proteome</keyword>
<protein>
    <recommendedName>
        <fullName evidence="6">lysoplasmalogenase</fullName>
        <ecNumber evidence="6">3.3.2.2</ecNumber>
    </recommendedName>
</protein>
<accession>A0AAW1TSR8</accession>
<dbReference type="GO" id="GO:0047408">
    <property type="term" value="F:alkenylglycerophosphocholine hydrolase activity"/>
    <property type="evidence" value="ECO:0007669"/>
    <property type="project" value="UniProtKB-EC"/>
</dbReference>
<comment type="caution">
    <text evidence="10">The sequence shown here is derived from an EMBL/GenBank/DDBJ whole genome shotgun (WGS) entry which is preliminary data.</text>
</comment>
<dbReference type="AlphaFoldDB" id="A0AAW1TSR8"/>
<evidence type="ECO:0000256" key="4">
    <source>
        <dbReference type="ARBA" id="ARBA00022989"/>
    </source>
</evidence>
<evidence type="ECO:0000256" key="6">
    <source>
        <dbReference type="ARBA" id="ARBA00035673"/>
    </source>
</evidence>
<keyword evidence="4 9" id="KW-1133">Transmembrane helix</keyword>
<dbReference type="EC" id="3.3.2.2" evidence="6"/>
<dbReference type="GO" id="GO:0016020">
    <property type="term" value="C:membrane"/>
    <property type="evidence" value="ECO:0007669"/>
    <property type="project" value="UniProtKB-SubCell"/>
</dbReference>
<dbReference type="Pfam" id="PF07947">
    <property type="entry name" value="YhhN"/>
    <property type="match status" value="1"/>
</dbReference>
<sequence>MDSLRYIIKSVGPKLIPFFKTVAIYFVILPSQENPSLLGTILKCLPVASLVLFVLLHGMSLDEQFKYSRRIVIGLAFCCVGDALLAWPGYFETGIIAFGIGHFSYILAFGFEPINVSMGIAILGLCVTSIIYLLPGIKGLPLTVGVPIYIFLIATMIWRALAQLSTIKDLRNWNKVCSSTGGLLFVISDLMLGINMFKFKINHAQTLVMSSYYTAQLAIALSVVDSSHFPIYN</sequence>
<dbReference type="PANTHER" id="PTHR31885:SF6">
    <property type="entry name" value="GH04784P"/>
    <property type="match status" value="1"/>
</dbReference>